<evidence type="ECO:0000256" key="3">
    <source>
        <dbReference type="ARBA" id="ARBA00023125"/>
    </source>
</evidence>
<evidence type="ECO:0000313" key="8">
    <source>
        <dbReference type="Proteomes" id="UP001246372"/>
    </source>
</evidence>
<organism evidence="7 8">
    <name type="scientific">Roseateles aquae</name>
    <dbReference type="NCBI Taxonomy" id="3077235"/>
    <lineage>
        <taxon>Bacteria</taxon>
        <taxon>Pseudomonadati</taxon>
        <taxon>Pseudomonadota</taxon>
        <taxon>Betaproteobacteria</taxon>
        <taxon>Burkholderiales</taxon>
        <taxon>Sphaerotilaceae</taxon>
        <taxon>Roseateles</taxon>
    </lineage>
</organism>
<dbReference type="Pfam" id="PF13411">
    <property type="entry name" value="MerR_1"/>
    <property type="match status" value="1"/>
</dbReference>
<gene>
    <name evidence="7" type="ORF">RQP53_09350</name>
</gene>
<evidence type="ECO:0000259" key="5">
    <source>
        <dbReference type="PROSITE" id="PS50937"/>
    </source>
</evidence>
<dbReference type="Gene3D" id="1.10.1240.10">
    <property type="entry name" value="Methionine synthase domain"/>
    <property type="match status" value="1"/>
</dbReference>
<keyword evidence="4" id="KW-0804">Transcription</keyword>
<protein>
    <submittedName>
        <fullName evidence="7">MerR family transcriptional regulator</fullName>
    </submittedName>
</protein>
<sequence length="315" mass="34481">MTEQALGITAVERDTGLSKDTLRVWERRYGFPQPERDAAGDRLYPAAQVRRLHLLKQLLAQGHRPGRIVGASEAELQALLAQRQASRPSIVPGPAGDAEGLSAAQNELLDLIKQQRLDEFRRQLTQQLLREGLAVGVTQWIAPLARRVGELWMAGVWAVFEEHLFSECVQQTLRQAIQSLPQQLLHEHPRVLLTTFPGEAHGLGLLMAEAMMTLEGCHCLSVGVQTPLADIVLAARATRADVVALSFSGYLSTVAVNEGLSQLRSALPDSVALWAGGSSPALLRREDATGLRLVTRLQDVAAEVQRWREGALARP</sequence>
<evidence type="ECO:0000259" key="6">
    <source>
        <dbReference type="PROSITE" id="PS51332"/>
    </source>
</evidence>
<dbReference type="CDD" id="cd01104">
    <property type="entry name" value="HTH_MlrA-CarA"/>
    <property type="match status" value="1"/>
</dbReference>
<dbReference type="InterPro" id="IPR047057">
    <property type="entry name" value="MerR_fam"/>
</dbReference>
<dbReference type="Gene3D" id="1.10.1660.10">
    <property type="match status" value="1"/>
</dbReference>
<dbReference type="InterPro" id="IPR036594">
    <property type="entry name" value="Meth_synthase_dom"/>
</dbReference>
<dbReference type="PROSITE" id="PS50937">
    <property type="entry name" value="HTH_MERR_2"/>
    <property type="match status" value="1"/>
</dbReference>
<dbReference type="InterPro" id="IPR000551">
    <property type="entry name" value="MerR-type_HTH_dom"/>
</dbReference>
<dbReference type="SUPFAM" id="SSF52242">
    <property type="entry name" value="Cobalamin (vitamin B12)-binding domain"/>
    <property type="match status" value="1"/>
</dbReference>
<accession>A0ABU3PA61</accession>
<dbReference type="InterPro" id="IPR006158">
    <property type="entry name" value="Cobalamin-bd"/>
</dbReference>
<keyword evidence="1" id="KW-0678">Repressor</keyword>
<dbReference type="Pfam" id="PF02607">
    <property type="entry name" value="B12-binding_2"/>
    <property type="match status" value="1"/>
</dbReference>
<keyword evidence="2" id="KW-0805">Transcription regulation</keyword>
<dbReference type="EMBL" id="JAVXZY010000003">
    <property type="protein sequence ID" value="MDT8999471.1"/>
    <property type="molecule type" value="Genomic_DNA"/>
</dbReference>
<dbReference type="InterPro" id="IPR036724">
    <property type="entry name" value="Cobalamin-bd_sf"/>
</dbReference>
<keyword evidence="3" id="KW-0238">DNA-binding</keyword>
<dbReference type="Proteomes" id="UP001246372">
    <property type="component" value="Unassembled WGS sequence"/>
</dbReference>
<feature type="domain" description="B12-binding" evidence="6">
    <location>
        <begin position="188"/>
        <end position="314"/>
    </location>
</feature>
<dbReference type="Gene3D" id="3.40.50.280">
    <property type="entry name" value="Cobalamin-binding domain"/>
    <property type="match status" value="1"/>
</dbReference>
<dbReference type="InterPro" id="IPR009061">
    <property type="entry name" value="DNA-bd_dom_put_sf"/>
</dbReference>
<dbReference type="RefSeq" id="WP_315650033.1">
    <property type="nucleotide sequence ID" value="NZ_JAVXZY010000003.1"/>
</dbReference>
<dbReference type="SUPFAM" id="SSF46955">
    <property type="entry name" value="Putative DNA-binding domain"/>
    <property type="match status" value="1"/>
</dbReference>
<dbReference type="PANTHER" id="PTHR30204">
    <property type="entry name" value="REDOX-CYCLING DRUG-SENSING TRANSCRIPTIONAL ACTIVATOR SOXR"/>
    <property type="match status" value="1"/>
</dbReference>
<comment type="caution">
    <text evidence="7">The sequence shown here is derived from an EMBL/GenBank/DDBJ whole genome shotgun (WGS) entry which is preliminary data.</text>
</comment>
<evidence type="ECO:0000256" key="2">
    <source>
        <dbReference type="ARBA" id="ARBA00023015"/>
    </source>
</evidence>
<dbReference type="PANTHER" id="PTHR30204:SF69">
    <property type="entry name" value="MERR-FAMILY TRANSCRIPTIONAL REGULATOR"/>
    <property type="match status" value="1"/>
</dbReference>
<evidence type="ECO:0000313" key="7">
    <source>
        <dbReference type="EMBL" id="MDT8999471.1"/>
    </source>
</evidence>
<dbReference type="Pfam" id="PF02310">
    <property type="entry name" value="B12-binding"/>
    <property type="match status" value="1"/>
</dbReference>
<feature type="domain" description="HTH merR-type" evidence="5">
    <location>
        <begin position="13"/>
        <end position="62"/>
    </location>
</feature>
<evidence type="ECO:0000256" key="1">
    <source>
        <dbReference type="ARBA" id="ARBA00022491"/>
    </source>
</evidence>
<keyword evidence="8" id="KW-1185">Reference proteome</keyword>
<dbReference type="InterPro" id="IPR003759">
    <property type="entry name" value="Cbl-bd_cap"/>
</dbReference>
<name>A0ABU3PA61_9BURK</name>
<dbReference type="PROSITE" id="PS51332">
    <property type="entry name" value="B12_BINDING"/>
    <property type="match status" value="1"/>
</dbReference>
<dbReference type="SMART" id="SM00422">
    <property type="entry name" value="HTH_MERR"/>
    <property type="match status" value="1"/>
</dbReference>
<evidence type="ECO:0000256" key="4">
    <source>
        <dbReference type="ARBA" id="ARBA00023163"/>
    </source>
</evidence>
<proteinExistence type="predicted"/>
<reference evidence="7" key="1">
    <citation type="submission" date="2023-09" db="EMBL/GenBank/DDBJ databases">
        <title>Paucibacter sp. APW11 Genome sequencing and assembly.</title>
        <authorList>
            <person name="Kim I."/>
        </authorList>
    </citation>
    <scope>NUCLEOTIDE SEQUENCE</scope>
    <source>
        <strain evidence="7">APW11</strain>
    </source>
</reference>